<evidence type="ECO:0000313" key="3">
    <source>
        <dbReference type="Proteomes" id="UP000287651"/>
    </source>
</evidence>
<comment type="caution">
    <text evidence="2">The sequence shown here is derived from an EMBL/GenBank/DDBJ whole genome shotgun (WGS) entry which is preliminary data.</text>
</comment>
<name>A0A426YMS1_ENSVE</name>
<accession>A0A426YMS1</accession>
<reference evidence="2 3" key="1">
    <citation type="journal article" date="2014" name="Agronomy (Basel)">
        <title>A Draft Genome Sequence for Ensete ventricosum, the Drought-Tolerant Tree Against Hunger.</title>
        <authorList>
            <person name="Harrison J."/>
            <person name="Moore K.A."/>
            <person name="Paszkiewicz K."/>
            <person name="Jones T."/>
            <person name="Grant M."/>
            <person name="Ambacheew D."/>
            <person name="Muzemil S."/>
            <person name="Studholme D.J."/>
        </authorList>
    </citation>
    <scope>NUCLEOTIDE SEQUENCE [LARGE SCALE GENOMIC DNA]</scope>
</reference>
<organism evidence="2 3">
    <name type="scientific">Ensete ventricosum</name>
    <name type="common">Abyssinian banana</name>
    <name type="synonym">Musa ensete</name>
    <dbReference type="NCBI Taxonomy" id="4639"/>
    <lineage>
        <taxon>Eukaryota</taxon>
        <taxon>Viridiplantae</taxon>
        <taxon>Streptophyta</taxon>
        <taxon>Embryophyta</taxon>
        <taxon>Tracheophyta</taxon>
        <taxon>Spermatophyta</taxon>
        <taxon>Magnoliopsida</taxon>
        <taxon>Liliopsida</taxon>
        <taxon>Zingiberales</taxon>
        <taxon>Musaceae</taxon>
        <taxon>Ensete</taxon>
    </lineage>
</organism>
<sequence>MFHVFPSLISICLIDWVLRRLKTYINFSQLLSSPLFSVGCCSPSGEKGEEACRCCSCTFFSTVIGKLSLKLPVRKPAAPTPPKPPLFRSLTTHSLVHRPPLPSFLARGLHMRCAVGFDSGSRLLGWWSASQKEAPQGVGLTCVRLVVRPLAPPYLCSASFSRRIDHVGRPLFYSPLLSYSSRRKLFPGVGSRHPNYGGRPASRMGRLSPHPSGDDWRELLTRTRRCGLGHASPASRKK</sequence>
<protein>
    <submittedName>
        <fullName evidence="2">Uncharacterized protein</fullName>
    </submittedName>
</protein>
<feature type="region of interest" description="Disordered" evidence="1">
    <location>
        <begin position="190"/>
        <end position="215"/>
    </location>
</feature>
<gene>
    <name evidence="2" type="ORF">B296_00031851</name>
</gene>
<dbReference type="AlphaFoldDB" id="A0A426YMS1"/>
<dbReference type="Proteomes" id="UP000287651">
    <property type="component" value="Unassembled WGS sequence"/>
</dbReference>
<proteinExistence type="predicted"/>
<evidence type="ECO:0000313" key="2">
    <source>
        <dbReference type="EMBL" id="RRT53025.1"/>
    </source>
</evidence>
<dbReference type="EMBL" id="AMZH03011355">
    <property type="protein sequence ID" value="RRT53025.1"/>
    <property type="molecule type" value="Genomic_DNA"/>
</dbReference>
<evidence type="ECO:0000256" key="1">
    <source>
        <dbReference type="SAM" id="MobiDB-lite"/>
    </source>
</evidence>